<feature type="signal peptide" evidence="1">
    <location>
        <begin position="1"/>
        <end position="22"/>
    </location>
</feature>
<sequence>MIPKMTIAVILLAIFSISTSFASEHLVSPRFHQVSGCHITGLGIRLNNLKKPRVVLIHFNDEEIEAQYWNTHFRPLNEYTLFLSISRESLQGIQQSECLSINKVSVLY</sequence>
<protein>
    <recommendedName>
        <fullName evidence="4">Secreted protein</fullName>
    </recommendedName>
</protein>
<comment type="caution">
    <text evidence="2">The sequence shown here is derived from an EMBL/GenBank/DDBJ whole genome shotgun (WGS) entry which is preliminary data.</text>
</comment>
<evidence type="ECO:0000313" key="2">
    <source>
        <dbReference type="EMBL" id="OUR95494.1"/>
    </source>
</evidence>
<dbReference type="EMBL" id="MAAO01000008">
    <property type="protein sequence ID" value="OUR95494.1"/>
    <property type="molecule type" value="Genomic_DNA"/>
</dbReference>
<reference evidence="3" key="1">
    <citation type="journal article" date="2017" name="Proc. Natl. Acad. Sci. U.S.A.">
        <title>Simulation of Deepwater Horizon oil plume reveals substrate specialization within a complex community of hydrocarbon-degraders.</title>
        <authorList>
            <person name="Hu P."/>
            <person name="Dubinsky E.A."/>
            <person name="Probst A.J."/>
            <person name="Wang J."/>
            <person name="Sieber C.M.K."/>
            <person name="Tom L.M."/>
            <person name="Gardinali P."/>
            <person name="Banfield J.F."/>
            <person name="Atlas R.M."/>
            <person name="Andersen G.L."/>
        </authorList>
    </citation>
    <scope>NUCLEOTIDE SEQUENCE [LARGE SCALE GENOMIC DNA]</scope>
</reference>
<accession>A0A1Y5F4V5</accession>
<dbReference type="AlphaFoldDB" id="A0A1Y5F4V5"/>
<keyword evidence="1" id="KW-0732">Signal</keyword>
<evidence type="ECO:0008006" key="4">
    <source>
        <dbReference type="Google" id="ProtNLM"/>
    </source>
</evidence>
<gene>
    <name evidence="2" type="ORF">A9Q84_16815</name>
</gene>
<feature type="chain" id="PRO_5012734731" description="Secreted protein" evidence="1">
    <location>
        <begin position="23"/>
        <end position="108"/>
    </location>
</feature>
<organism evidence="2 3">
    <name type="scientific">Halobacteriovorax marinus</name>
    <dbReference type="NCBI Taxonomy" id="97084"/>
    <lineage>
        <taxon>Bacteria</taxon>
        <taxon>Pseudomonadati</taxon>
        <taxon>Bdellovibrionota</taxon>
        <taxon>Bacteriovoracia</taxon>
        <taxon>Bacteriovoracales</taxon>
        <taxon>Halobacteriovoraceae</taxon>
        <taxon>Halobacteriovorax</taxon>
    </lineage>
</organism>
<proteinExistence type="predicted"/>
<name>A0A1Y5F4V5_9BACT</name>
<dbReference type="Proteomes" id="UP000196531">
    <property type="component" value="Unassembled WGS sequence"/>
</dbReference>
<evidence type="ECO:0000313" key="3">
    <source>
        <dbReference type="Proteomes" id="UP000196531"/>
    </source>
</evidence>
<evidence type="ECO:0000256" key="1">
    <source>
        <dbReference type="SAM" id="SignalP"/>
    </source>
</evidence>